<reference evidence="2" key="2">
    <citation type="submission" date="2023-05" db="EMBL/GenBank/DDBJ databases">
        <authorList>
            <consortium name="Lawrence Berkeley National Laboratory"/>
            <person name="Steindorff A."/>
            <person name="Hensen N."/>
            <person name="Bonometti L."/>
            <person name="Westerberg I."/>
            <person name="Brannstrom I.O."/>
            <person name="Guillou S."/>
            <person name="Cros-Aarteil S."/>
            <person name="Calhoun S."/>
            <person name="Haridas S."/>
            <person name="Kuo A."/>
            <person name="Mondo S."/>
            <person name="Pangilinan J."/>
            <person name="Riley R."/>
            <person name="Labutti K."/>
            <person name="Andreopoulos B."/>
            <person name="Lipzen A."/>
            <person name="Chen C."/>
            <person name="Yanf M."/>
            <person name="Daum C."/>
            <person name="Ng V."/>
            <person name="Clum A."/>
            <person name="Ohm R."/>
            <person name="Martin F."/>
            <person name="Silar P."/>
            <person name="Natvig D."/>
            <person name="Lalanne C."/>
            <person name="Gautier V."/>
            <person name="Ament-Velasquez S.L."/>
            <person name="Kruys A."/>
            <person name="Hutchinson M.I."/>
            <person name="Powell A.J."/>
            <person name="Barry K."/>
            <person name="Miller A.N."/>
            <person name="Grigoriev I.V."/>
            <person name="Debuchy R."/>
            <person name="Gladieux P."/>
            <person name="Thoren M.H."/>
            <person name="Johannesson H."/>
        </authorList>
    </citation>
    <scope>NUCLEOTIDE SEQUENCE</scope>
    <source>
        <strain evidence="2">CBS 359.72</strain>
    </source>
</reference>
<dbReference type="EMBL" id="MU857822">
    <property type="protein sequence ID" value="KAK4243390.1"/>
    <property type="molecule type" value="Genomic_DNA"/>
</dbReference>
<keyword evidence="1" id="KW-0732">Signal</keyword>
<gene>
    <name evidence="2" type="ORF">C7999DRAFT_36281</name>
</gene>
<name>A0AAN7CJV1_9PEZI</name>
<dbReference type="AlphaFoldDB" id="A0AAN7CJV1"/>
<reference evidence="2" key="1">
    <citation type="journal article" date="2023" name="Mol. Phylogenet. Evol.">
        <title>Genome-scale phylogeny and comparative genomics of the fungal order Sordariales.</title>
        <authorList>
            <person name="Hensen N."/>
            <person name="Bonometti L."/>
            <person name="Westerberg I."/>
            <person name="Brannstrom I.O."/>
            <person name="Guillou S."/>
            <person name="Cros-Aarteil S."/>
            <person name="Calhoun S."/>
            <person name="Haridas S."/>
            <person name="Kuo A."/>
            <person name="Mondo S."/>
            <person name="Pangilinan J."/>
            <person name="Riley R."/>
            <person name="LaButti K."/>
            <person name="Andreopoulos B."/>
            <person name="Lipzen A."/>
            <person name="Chen C."/>
            <person name="Yan M."/>
            <person name="Daum C."/>
            <person name="Ng V."/>
            <person name="Clum A."/>
            <person name="Steindorff A."/>
            <person name="Ohm R.A."/>
            <person name="Martin F."/>
            <person name="Silar P."/>
            <person name="Natvig D.O."/>
            <person name="Lalanne C."/>
            <person name="Gautier V."/>
            <person name="Ament-Velasquez S.L."/>
            <person name="Kruys A."/>
            <person name="Hutchinson M.I."/>
            <person name="Powell A.J."/>
            <person name="Barry K."/>
            <person name="Miller A.N."/>
            <person name="Grigoriev I.V."/>
            <person name="Debuchy R."/>
            <person name="Gladieux P."/>
            <person name="Hiltunen Thoren M."/>
            <person name="Johannesson H."/>
        </authorList>
    </citation>
    <scope>NUCLEOTIDE SEQUENCE</scope>
    <source>
        <strain evidence="2">CBS 359.72</strain>
    </source>
</reference>
<organism evidence="2 3">
    <name type="scientific">Corynascus novoguineensis</name>
    <dbReference type="NCBI Taxonomy" id="1126955"/>
    <lineage>
        <taxon>Eukaryota</taxon>
        <taxon>Fungi</taxon>
        <taxon>Dikarya</taxon>
        <taxon>Ascomycota</taxon>
        <taxon>Pezizomycotina</taxon>
        <taxon>Sordariomycetes</taxon>
        <taxon>Sordariomycetidae</taxon>
        <taxon>Sordariales</taxon>
        <taxon>Chaetomiaceae</taxon>
        <taxon>Corynascus</taxon>
    </lineage>
</organism>
<evidence type="ECO:0000313" key="3">
    <source>
        <dbReference type="Proteomes" id="UP001303647"/>
    </source>
</evidence>
<evidence type="ECO:0000313" key="2">
    <source>
        <dbReference type="EMBL" id="KAK4243390.1"/>
    </source>
</evidence>
<comment type="caution">
    <text evidence="2">The sequence shown here is derived from an EMBL/GenBank/DDBJ whole genome shotgun (WGS) entry which is preliminary data.</text>
</comment>
<dbReference type="Proteomes" id="UP001303647">
    <property type="component" value="Unassembled WGS sequence"/>
</dbReference>
<feature type="chain" id="PRO_5042860770" evidence="1">
    <location>
        <begin position="22"/>
        <end position="92"/>
    </location>
</feature>
<evidence type="ECO:0000256" key="1">
    <source>
        <dbReference type="SAM" id="SignalP"/>
    </source>
</evidence>
<sequence>MMFKITSIVALAAALMFNAEATAVDGSSKLEARQPLPCPSSTEAELRALGGTNDPWDSVYLVNATGDPIAFVKECNNGCNQQGNGVPSTTCR</sequence>
<keyword evidence="3" id="KW-1185">Reference proteome</keyword>
<accession>A0AAN7CJV1</accession>
<protein>
    <submittedName>
        <fullName evidence="2">Uncharacterized protein</fullName>
    </submittedName>
</protein>
<proteinExistence type="predicted"/>
<feature type="signal peptide" evidence="1">
    <location>
        <begin position="1"/>
        <end position="21"/>
    </location>
</feature>